<dbReference type="Gene3D" id="2.60.40.1220">
    <property type="match status" value="1"/>
</dbReference>
<dbReference type="EMBL" id="JBHSMG010000001">
    <property type="protein sequence ID" value="MFC5501952.1"/>
    <property type="molecule type" value="Genomic_DNA"/>
</dbReference>
<dbReference type="Proteomes" id="UP001596039">
    <property type="component" value="Unassembled WGS sequence"/>
</dbReference>
<feature type="compositionally biased region" description="Low complexity" evidence="5">
    <location>
        <begin position="146"/>
        <end position="158"/>
    </location>
</feature>
<evidence type="ECO:0000256" key="3">
    <source>
        <dbReference type="ARBA" id="ARBA00022729"/>
    </source>
</evidence>
<dbReference type="Pfam" id="PF04234">
    <property type="entry name" value="CopC"/>
    <property type="match status" value="1"/>
</dbReference>
<evidence type="ECO:0000256" key="2">
    <source>
        <dbReference type="ARBA" id="ARBA00022723"/>
    </source>
</evidence>
<dbReference type="InterPro" id="IPR032694">
    <property type="entry name" value="CopC/D"/>
</dbReference>
<accession>A0ABW0NRW5</accession>
<feature type="region of interest" description="Disordered" evidence="5">
    <location>
        <begin position="146"/>
        <end position="166"/>
    </location>
</feature>
<evidence type="ECO:0000256" key="1">
    <source>
        <dbReference type="ARBA" id="ARBA00004196"/>
    </source>
</evidence>
<feature type="transmembrane region" description="Helical" evidence="6">
    <location>
        <begin position="176"/>
        <end position="197"/>
    </location>
</feature>
<evidence type="ECO:0000259" key="8">
    <source>
        <dbReference type="Pfam" id="PF04234"/>
    </source>
</evidence>
<comment type="caution">
    <text evidence="9">The sequence shown here is derived from an EMBL/GenBank/DDBJ whole genome shotgun (WGS) entry which is preliminary data.</text>
</comment>
<evidence type="ECO:0000256" key="5">
    <source>
        <dbReference type="SAM" id="MobiDB-lite"/>
    </source>
</evidence>
<feature type="chain" id="PRO_5045338426" evidence="7">
    <location>
        <begin position="28"/>
        <end position="210"/>
    </location>
</feature>
<keyword evidence="6" id="KW-0472">Membrane</keyword>
<feature type="domain" description="CopC" evidence="8">
    <location>
        <begin position="28"/>
        <end position="124"/>
    </location>
</feature>
<feature type="signal peptide" evidence="7">
    <location>
        <begin position="1"/>
        <end position="27"/>
    </location>
</feature>
<keyword evidence="2" id="KW-0479">Metal-binding</keyword>
<keyword evidence="3 7" id="KW-0732">Signal</keyword>
<comment type="subcellular location">
    <subcellularLocation>
        <location evidence="1">Cell envelope</location>
    </subcellularLocation>
</comment>
<reference evidence="10" key="1">
    <citation type="journal article" date="2019" name="Int. J. Syst. Evol. Microbiol.">
        <title>The Global Catalogue of Microorganisms (GCM) 10K type strain sequencing project: providing services to taxonomists for standard genome sequencing and annotation.</title>
        <authorList>
            <consortium name="The Broad Institute Genomics Platform"/>
            <consortium name="The Broad Institute Genome Sequencing Center for Infectious Disease"/>
            <person name="Wu L."/>
            <person name="Ma J."/>
        </authorList>
    </citation>
    <scope>NUCLEOTIDE SEQUENCE [LARGE SCALE GENOMIC DNA]</scope>
    <source>
        <strain evidence="10">CGMCC 4.6997</strain>
    </source>
</reference>
<organism evidence="9 10">
    <name type="scientific">Lysinimonas soli</name>
    <dbReference type="NCBI Taxonomy" id="1074233"/>
    <lineage>
        <taxon>Bacteria</taxon>
        <taxon>Bacillati</taxon>
        <taxon>Actinomycetota</taxon>
        <taxon>Actinomycetes</taxon>
        <taxon>Micrococcales</taxon>
        <taxon>Microbacteriaceae</taxon>
        <taxon>Lysinimonas</taxon>
    </lineage>
</organism>
<dbReference type="PANTHER" id="PTHR34820:SF4">
    <property type="entry name" value="INNER MEMBRANE PROTEIN YEBZ"/>
    <property type="match status" value="1"/>
</dbReference>
<name>A0ABW0NRW5_9MICO</name>
<evidence type="ECO:0000313" key="9">
    <source>
        <dbReference type="EMBL" id="MFC5501952.1"/>
    </source>
</evidence>
<dbReference type="PANTHER" id="PTHR34820">
    <property type="entry name" value="INNER MEMBRANE PROTEIN YEBZ"/>
    <property type="match status" value="1"/>
</dbReference>
<gene>
    <name evidence="9" type="ORF">ACFPJ4_06820</name>
</gene>
<keyword evidence="6" id="KW-1133">Transmembrane helix</keyword>
<evidence type="ECO:0000256" key="6">
    <source>
        <dbReference type="SAM" id="Phobius"/>
    </source>
</evidence>
<keyword evidence="10" id="KW-1185">Reference proteome</keyword>
<sequence length="210" mass="21354">MRRGPALAVSFGIALLLSLLVATPASAHNQIVSTTPSSGQTLTELPAEFSIQTNESLLDIGGQGRGFALQIRDDSGRYYETGCVTIADATMSTPARLGAPGAYTMIFQLVSQDGHTVSGEIHFTWAPSGTVTPSKGTTTPAVCPGTTAAPATGSTAGSTGTGSEGTRNATVPLADVLWIGGALLAVAIAIVVTLLVVGRRRREDEVGGDA</sequence>
<protein>
    <submittedName>
        <fullName evidence="9">Copper resistance protein CopC</fullName>
    </submittedName>
</protein>
<keyword evidence="4" id="KW-0186">Copper</keyword>
<dbReference type="InterPro" id="IPR014756">
    <property type="entry name" value="Ig_E-set"/>
</dbReference>
<keyword evidence="6" id="KW-0812">Transmembrane</keyword>
<evidence type="ECO:0000256" key="7">
    <source>
        <dbReference type="SAM" id="SignalP"/>
    </source>
</evidence>
<evidence type="ECO:0000313" key="10">
    <source>
        <dbReference type="Proteomes" id="UP001596039"/>
    </source>
</evidence>
<dbReference type="InterPro" id="IPR014755">
    <property type="entry name" value="Cu-Rt/internalin_Ig-like"/>
</dbReference>
<evidence type="ECO:0000256" key="4">
    <source>
        <dbReference type="ARBA" id="ARBA00023008"/>
    </source>
</evidence>
<dbReference type="InterPro" id="IPR007348">
    <property type="entry name" value="CopC_dom"/>
</dbReference>
<dbReference type="RefSeq" id="WP_386739612.1">
    <property type="nucleotide sequence ID" value="NZ_JBHSMG010000001.1"/>
</dbReference>
<dbReference type="SUPFAM" id="SSF81296">
    <property type="entry name" value="E set domains"/>
    <property type="match status" value="1"/>
</dbReference>
<proteinExistence type="predicted"/>